<organism evidence="1 2">
    <name type="scientific">Mucor flavus</name>
    <dbReference type="NCBI Taxonomy" id="439312"/>
    <lineage>
        <taxon>Eukaryota</taxon>
        <taxon>Fungi</taxon>
        <taxon>Fungi incertae sedis</taxon>
        <taxon>Mucoromycota</taxon>
        <taxon>Mucoromycotina</taxon>
        <taxon>Mucoromycetes</taxon>
        <taxon>Mucorales</taxon>
        <taxon>Mucorineae</taxon>
        <taxon>Mucoraceae</taxon>
        <taxon>Mucor</taxon>
    </lineage>
</organism>
<comment type="caution">
    <text evidence="1">The sequence shown here is derived from an EMBL/GenBank/DDBJ whole genome shotgun (WGS) entry which is preliminary data.</text>
</comment>
<dbReference type="Proteomes" id="UP001473302">
    <property type="component" value="Unassembled WGS sequence"/>
</dbReference>
<evidence type="ECO:0000313" key="2">
    <source>
        <dbReference type="Proteomes" id="UP001473302"/>
    </source>
</evidence>
<accession>A0ABP9Z7C5</accession>
<gene>
    <name evidence="1" type="ORF">MFLAVUS_008493</name>
</gene>
<evidence type="ECO:0000313" key="1">
    <source>
        <dbReference type="EMBL" id="GAA5814989.1"/>
    </source>
</evidence>
<keyword evidence="2" id="KW-1185">Reference proteome</keyword>
<proteinExistence type="predicted"/>
<sequence>MTGLRAVNLEDDGVKEVLNGSLFDDLKQKSEMKACILSSNTQSLLAIINQSNISFLKMRKSIKCFVSSLDEEFDPVEHADINFIETTGLHL</sequence>
<name>A0ABP9Z7C5_9FUNG</name>
<reference evidence="1 2" key="1">
    <citation type="submission" date="2024-04" db="EMBL/GenBank/DDBJ databases">
        <title>genome sequences of Mucor flavus KT1a and Helicostylum pulchrum KT1b strains isolated from the surface of a dry-aged beef.</title>
        <authorList>
            <person name="Toyotome T."/>
            <person name="Hosono M."/>
            <person name="Torimaru M."/>
            <person name="Fukuda K."/>
            <person name="Mikami N."/>
        </authorList>
    </citation>
    <scope>NUCLEOTIDE SEQUENCE [LARGE SCALE GENOMIC DNA]</scope>
    <source>
        <strain evidence="1 2">KT1a</strain>
    </source>
</reference>
<protein>
    <submittedName>
        <fullName evidence="1">Uncharacterized protein</fullName>
    </submittedName>
</protein>
<dbReference type="EMBL" id="BAABUK010000023">
    <property type="protein sequence ID" value="GAA5814989.1"/>
    <property type="molecule type" value="Genomic_DNA"/>
</dbReference>